<protein>
    <submittedName>
        <fullName evidence="1">Uncharacterized protein</fullName>
    </submittedName>
</protein>
<dbReference type="EMBL" id="LAZR01004306">
    <property type="protein sequence ID" value="KKN09787.1"/>
    <property type="molecule type" value="Genomic_DNA"/>
</dbReference>
<accession>A0A0F9NCW2</accession>
<name>A0A0F9NCW2_9ZZZZ</name>
<gene>
    <name evidence="1" type="ORF">LCGC14_1042950</name>
</gene>
<dbReference type="AlphaFoldDB" id="A0A0F9NCW2"/>
<reference evidence="1" key="1">
    <citation type="journal article" date="2015" name="Nature">
        <title>Complex archaea that bridge the gap between prokaryotes and eukaryotes.</title>
        <authorList>
            <person name="Spang A."/>
            <person name="Saw J.H."/>
            <person name="Jorgensen S.L."/>
            <person name="Zaremba-Niedzwiedzka K."/>
            <person name="Martijn J."/>
            <person name="Lind A.E."/>
            <person name="van Eijk R."/>
            <person name="Schleper C."/>
            <person name="Guy L."/>
            <person name="Ettema T.J."/>
        </authorList>
    </citation>
    <scope>NUCLEOTIDE SEQUENCE</scope>
</reference>
<sequence length="68" mass="7790">MMSSEELCQRCRHLRNLHGRAFHPCCKIWGCDCQKFVPPVEAPLQEEDLEPGDVEVTIEEASAFLDED</sequence>
<evidence type="ECO:0000313" key="1">
    <source>
        <dbReference type="EMBL" id="KKN09787.1"/>
    </source>
</evidence>
<comment type="caution">
    <text evidence="1">The sequence shown here is derived from an EMBL/GenBank/DDBJ whole genome shotgun (WGS) entry which is preliminary data.</text>
</comment>
<organism evidence="1">
    <name type="scientific">marine sediment metagenome</name>
    <dbReference type="NCBI Taxonomy" id="412755"/>
    <lineage>
        <taxon>unclassified sequences</taxon>
        <taxon>metagenomes</taxon>
        <taxon>ecological metagenomes</taxon>
    </lineage>
</organism>
<proteinExistence type="predicted"/>